<dbReference type="EMBL" id="DVNK01000051">
    <property type="protein sequence ID" value="HIU47262.1"/>
    <property type="molecule type" value="Genomic_DNA"/>
</dbReference>
<evidence type="ECO:0000313" key="1">
    <source>
        <dbReference type="EMBL" id="HIU47262.1"/>
    </source>
</evidence>
<reference evidence="1" key="1">
    <citation type="submission" date="2020-10" db="EMBL/GenBank/DDBJ databases">
        <authorList>
            <person name="Gilroy R."/>
        </authorList>
    </citation>
    <scope>NUCLEOTIDE SEQUENCE</scope>
    <source>
        <strain evidence="1">ChiSxjej2B14-8506</strain>
    </source>
</reference>
<name>A0A9D1LSN0_9FIRM</name>
<dbReference type="SUPFAM" id="SSF53850">
    <property type="entry name" value="Periplasmic binding protein-like II"/>
    <property type="match status" value="1"/>
</dbReference>
<reference evidence="1" key="2">
    <citation type="journal article" date="2021" name="PeerJ">
        <title>Extensive microbial diversity within the chicken gut microbiome revealed by metagenomics and culture.</title>
        <authorList>
            <person name="Gilroy R."/>
            <person name="Ravi A."/>
            <person name="Getino M."/>
            <person name="Pursley I."/>
            <person name="Horton D.L."/>
            <person name="Alikhan N.F."/>
            <person name="Baker D."/>
            <person name="Gharbi K."/>
            <person name="Hall N."/>
            <person name="Watson M."/>
            <person name="Adriaenssens E.M."/>
            <person name="Foster-Nyarko E."/>
            <person name="Jarju S."/>
            <person name="Secka A."/>
            <person name="Antonio M."/>
            <person name="Oren A."/>
            <person name="Chaudhuri R.R."/>
            <person name="La Ragione R."/>
            <person name="Hildebrand F."/>
            <person name="Pallen M.J."/>
        </authorList>
    </citation>
    <scope>NUCLEOTIDE SEQUENCE</scope>
    <source>
        <strain evidence="1">ChiSxjej2B14-8506</strain>
    </source>
</reference>
<sequence>MLAAFSPVLVEKLPAPPEGLTSRPYEGWSGVVRLQVYQGFKSGTGSIVPWLNECLSAFEKRNSGVYIHVETVSSAALLRYQDSPRPDMLIFTPGALKDVQGLIAQESEGLIDALCEACMVGETQYATPLCYGGYGLLINSDLMAELPGDWQQALESVYSAPTRRKSGTYALQVPGEARWAEVTAEMLGGLPTAGELLPDDYLECTVTQAWADFKQGMVACIPASQWQLRQIALLDAEGTAPPWKFYPSQIGYTDQYFAAAIVDTGLEDAQARADVCREVVAYLASEDAQSRLDMALMLPAREDMRLYVSGGDMTALETAYLGSAEFEALFD</sequence>
<protein>
    <submittedName>
        <fullName evidence="1">Substrate-binding domain-containing protein</fullName>
    </submittedName>
</protein>
<comment type="caution">
    <text evidence="1">The sequence shown here is derived from an EMBL/GenBank/DDBJ whole genome shotgun (WGS) entry which is preliminary data.</text>
</comment>
<proteinExistence type="predicted"/>
<dbReference type="Proteomes" id="UP000824123">
    <property type="component" value="Unassembled WGS sequence"/>
</dbReference>
<accession>A0A9D1LSN0</accession>
<evidence type="ECO:0000313" key="2">
    <source>
        <dbReference type="Proteomes" id="UP000824123"/>
    </source>
</evidence>
<dbReference type="AlphaFoldDB" id="A0A9D1LSN0"/>
<dbReference type="Gene3D" id="3.40.190.10">
    <property type="entry name" value="Periplasmic binding protein-like II"/>
    <property type="match status" value="1"/>
</dbReference>
<organism evidence="1 2">
    <name type="scientific">Candidatus Fimadaptatus faecigallinarum</name>
    <dbReference type="NCBI Taxonomy" id="2840814"/>
    <lineage>
        <taxon>Bacteria</taxon>
        <taxon>Bacillati</taxon>
        <taxon>Bacillota</taxon>
        <taxon>Clostridia</taxon>
        <taxon>Eubacteriales</taxon>
        <taxon>Candidatus Fimadaptatus</taxon>
    </lineage>
</organism>
<gene>
    <name evidence="1" type="ORF">IAC59_08380</name>
</gene>